<name>I4B6H6_TURPD</name>
<sequence>MRAAHSIQIFGFLFLLALPALGDIYAERLNAAPLTGGGEFEFYFISPEKKVEADAHVRRIAELGAERDRLRDDIKRAETELAALDARAPKKKQTRLEWSPVEGAAAYSVKVFDASKKLLDTRQIDENYVLLDLDPGEYFFQVAAVTKFKTGTYSRLSPFRATRPKPSEEHLEAEENLALLKEKLVIADKLRADHHAALKADAVSSASAQSAAADLTPPAGAAFYVAVEKKGGEQRYSLIHAIPGRSASVAEASRSGNAVSAESSFWWGADLVAGIQDTNLDFFRVSLGAAAFVRYDKPFFRYFYPQLKLTAAYSPSKTNVYDAMVFTNLYPGVYYPITLGKGFSVFVSLSTGPNVFFVLSSAASGSVLQWGVMPATELHYALSDRTSLYTGVGINFTFDPQGVLKFVPIYFGLTRRF</sequence>
<accession>I4B6H6</accession>
<evidence type="ECO:0000256" key="1">
    <source>
        <dbReference type="SAM" id="Coils"/>
    </source>
</evidence>
<evidence type="ECO:0000313" key="3">
    <source>
        <dbReference type="Proteomes" id="UP000006048"/>
    </source>
</evidence>
<keyword evidence="3" id="KW-1185">Reference proteome</keyword>
<dbReference type="InterPro" id="IPR003961">
    <property type="entry name" value="FN3_dom"/>
</dbReference>
<gene>
    <name evidence="2" type="ordered locus">Turpa_2238</name>
</gene>
<reference evidence="2 3" key="1">
    <citation type="submission" date="2012-06" db="EMBL/GenBank/DDBJ databases">
        <title>The complete chromosome of genome of Turneriella parva DSM 21527.</title>
        <authorList>
            <consortium name="US DOE Joint Genome Institute (JGI-PGF)"/>
            <person name="Lucas S."/>
            <person name="Han J."/>
            <person name="Lapidus A."/>
            <person name="Bruce D."/>
            <person name="Goodwin L."/>
            <person name="Pitluck S."/>
            <person name="Peters L."/>
            <person name="Kyrpides N."/>
            <person name="Mavromatis K."/>
            <person name="Ivanova N."/>
            <person name="Mikhailova N."/>
            <person name="Chertkov O."/>
            <person name="Detter J.C."/>
            <person name="Tapia R."/>
            <person name="Han C."/>
            <person name="Land M."/>
            <person name="Hauser L."/>
            <person name="Markowitz V."/>
            <person name="Cheng J.-F."/>
            <person name="Hugenholtz P."/>
            <person name="Woyke T."/>
            <person name="Wu D."/>
            <person name="Gronow S."/>
            <person name="Wellnitz S."/>
            <person name="Brambilla E."/>
            <person name="Klenk H.-P."/>
            <person name="Eisen J.A."/>
        </authorList>
    </citation>
    <scope>NUCLEOTIDE SEQUENCE [LARGE SCALE GENOMIC DNA]</scope>
    <source>
        <strain evidence="3">ATCC BAA-1111 / DSM 21527 / NCTC 11395 / H</strain>
    </source>
</reference>
<dbReference type="HOGENOM" id="CLU_658790_0_0_12"/>
<organism evidence="2 3">
    <name type="scientific">Turneriella parva (strain ATCC BAA-1111 / DSM 21527 / NCTC 11395 / H)</name>
    <name type="common">Leptospira parva</name>
    <dbReference type="NCBI Taxonomy" id="869212"/>
    <lineage>
        <taxon>Bacteria</taxon>
        <taxon>Pseudomonadati</taxon>
        <taxon>Spirochaetota</taxon>
        <taxon>Spirochaetia</taxon>
        <taxon>Leptospirales</taxon>
        <taxon>Leptospiraceae</taxon>
        <taxon>Turneriella</taxon>
    </lineage>
</organism>
<dbReference type="KEGG" id="tpx:Turpa_2238"/>
<proteinExistence type="predicted"/>
<dbReference type="Proteomes" id="UP000006048">
    <property type="component" value="Chromosome"/>
</dbReference>
<dbReference type="EMBL" id="CP002959">
    <property type="protein sequence ID" value="AFM12883.1"/>
    <property type="molecule type" value="Genomic_DNA"/>
</dbReference>
<keyword evidence="1" id="KW-0175">Coiled coil</keyword>
<evidence type="ECO:0000313" key="2">
    <source>
        <dbReference type="EMBL" id="AFM12883.1"/>
    </source>
</evidence>
<dbReference type="STRING" id="869212.Turpa_2238"/>
<dbReference type="CDD" id="cd00063">
    <property type="entry name" value="FN3"/>
    <property type="match status" value="1"/>
</dbReference>
<dbReference type="AlphaFoldDB" id="I4B6H6"/>
<feature type="coiled-coil region" evidence="1">
    <location>
        <begin position="53"/>
        <end position="94"/>
    </location>
</feature>
<protein>
    <submittedName>
        <fullName evidence="2">Uncharacterized protein</fullName>
    </submittedName>
</protein>